<dbReference type="Gene3D" id="1.10.510.10">
    <property type="entry name" value="Transferase(Phosphotransferase) domain 1"/>
    <property type="match status" value="1"/>
</dbReference>
<dbReference type="SUPFAM" id="SSF50998">
    <property type="entry name" value="Quinoprotein alcohol dehydrogenase-like"/>
    <property type="match status" value="1"/>
</dbReference>
<feature type="region of interest" description="Disordered" evidence="7">
    <location>
        <begin position="782"/>
        <end position="804"/>
    </location>
</feature>
<evidence type="ECO:0000259" key="9">
    <source>
        <dbReference type="PROSITE" id="PS50011"/>
    </source>
</evidence>
<comment type="caution">
    <text evidence="10">The sequence shown here is derived from an EMBL/GenBank/DDBJ whole genome shotgun (WGS) entry which is preliminary data.</text>
</comment>
<evidence type="ECO:0000256" key="8">
    <source>
        <dbReference type="SAM" id="Phobius"/>
    </source>
</evidence>
<evidence type="ECO:0000256" key="5">
    <source>
        <dbReference type="PROSITE-ProRule" id="PRU00221"/>
    </source>
</evidence>
<dbReference type="CDD" id="cd14014">
    <property type="entry name" value="STKc_PknB_like"/>
    <property type="match status" value="1"/>
</dbReference>
<dbReference type="InterPro" id="IPR000719">
    <property type="entry name" value="Prot_kinase_dom"/>
</dbReference>
<dbReference type="Pfam" id="PF00400">
    <property type="entry name" value="WD40"/>
    <property type="match status" value="10"/>
</dbReference>
<feature type="transmembrane region" description="Helical" evidence="8">
    <location>
        <begin position="380"/>
        <end position="405"/>
    </location>
</feature>
<dbReference type="InterPro" id="IPR011009">
    <property type="entry name" value="Kinase-like_dom_sf"/>
</dbReference>
<feature type="repeat" description="WD" evidence="5">
    <location>
        <begin position="1003"/>
        <end position="1044"/>
    </location>
</feature>
<dbReference type="InterPro" id="IPR008271">
    <property type="entry name" value="Ser/Thr_kinase_AS"/>
</dbReference>
<reference evidence="10 11" key="1">
    <citation type="submission" date="2023-03" db="EMBL/GenBank/DDBJ databases">
        <title>Paludisphaera mucosa sp. nov. a novel planctomycete from northern fen.</title>
        <authorList>
            <person name="Ivanova A."/>
        </authorList>
    </citation>
    <scope>NUCLEOTIDE SEQUENCE [LARGE SCALE GENOMIC DNA]</scope>
    <source>
        <strain evidence="10 11">Pla2</strain>
    </source>
</reference>
<evidence type="ECO:0000256" key="7">
    <source>
        <dbReference type="SAM" id="MobiDB-lite"/>
    </source>
</evidence>
<evidence type="ECO:0000313" key="10">
    <source>
        <dbReference type="EMBL" id="MDG3008423.1"/>
    </source>
</evidence>
<dbReference type="EMBL" id="JARRAG010000006">
    <property type="protein sequence ID" value="MDG3008423.1"/>
    <property type="molecule type" value="Genomic_DNA"/>
</dbReference>
<keyword evidence="3 6" id="KW-0547">Nucleotide-binding</keyword>
<feature type="repeat" description="WD" evidence="5">
    <location>
        <begin position="573"/>
        <end position="614"/>
    </location>
</feature>
<dbReference type="SUPFAM" id="SSF50978">
    <property type="entry name" value="WD40 repeat-like"/>
    <property type="match status" value="1"/>
</dbReference>
<feature type="repeat" description="WD" evidence="5">
    <location>
        <begin position="628"/>
        <end position="657"/>
    </location>
</feature>
<dbReference type="PROSITE" id="PS50011">
    <property type="entry name" value="PROTEIN_KINASE_DOM"/>
    <property type="match status" value="1"/>
</dbReference>
<evidence type="ECO:0000256" key="2">
    <source>
        <dbReference type="ARBA" id="ARBA00022737"/>
    </source>
</evidence>
<evidence type="ECO:0000313" key="11">
    <source>
        <dbReference type="Proteomes" id="UP001216907"/>
    </source>
</evidence>
<dbReference type="PROSITE" id="PS50294">
    <property type="entry name" value="WD_REPEATS_REGION"/>
    <property type="match status" value="8"/>
</dbReference>
<feature type="repeat" description="WD" evidence="5">
    <location>
        <begin position="1045"/>
        <end position="1086"/>
    </location>
</feature>
<dbReference type="Proteomes" id="UP001216907">
    <property type="component" value="Unassembled WGS sequence"/>
</dbReference>
<dbReference type="GO" id="GO:0016301">
    <property type="term" value="F:kinase activity"/>
    <property type="evidence" value="ECO:0007669"/>
    <property type="project" value="UniProtKB-KW"/>
</dbReference>
<dbReference type="PANTHER" id="PTHR44019">
    <property type="entry name" value="WD REPEAT-CONTAINING PROTEIN 55"/>
    <property type="match status" value="1"/>
</dbReference>
<keyword evidence="10" id="KW-0418">Kinase</keyword>
<accession>A0ABT6FLG6</accession>
<dbReference type="InterPro" id="IPR011047">
    <property type="entry name" value="Quinoprotein_ADH-like_sf"/>
</dbReference>
<organism evidence="10 11">
    <name type="scientific">Paludisphaera mucosa</name>
    <dbReference type="NCBI Taxonomy" id="3030827"/>
    <lineage>
        <taxon>Bacteria</taxon>
        <taxon>Pseudomonadati</taxon>
        <taxon>Planctomycetota</taxon>
        <taxon>Planctomycetia</taxon>
        <taxon>Isosphaerales</taxon>
        <taxon>Isosphaeraceae</taxon>
        <taxon>Paludisphaera</taxon>
    </lineage>
</organism>
<feature type="domain" description="Protein kinase" evidence="9">
    <location>
        <begin position="95"/>
        <end position="355"/>
    </location>
</feature>
<dbReference type="PROSITE" id="PS00678">
    <property type="entry name" value="WD_REPEATS_1"/>
    <property type="match status" value="5"/>
</dbReference>
<proteinExistence type="predicted"/>
<dbReference type="PRINTS" id="PR00320">
    <property type="entry name" value="GPROTEINBRPT"/>
</dbReference>
<dbReference type="SMART" id="SM00320">
    <property type="entry name" value="WD40"/>
    <property type="match status" value="12"/>
</dbReference>
<keyword evidence="10" id="KW-0808">Transferase</keyword>
<name>A0ABT6FLG6_9BACT</name>
<dbReference type="SMART" id="SM00220">
    <property type="entry name" value="S_TKc"/>
    <property type="match status" value="1"/>
</dbReference>
<feature type="repeat" description="WD" evidence="5">
    <location>
        <begin position="844"/>
        <end position="876"/>
    </location>
</feature>
<keyword evidence="8" id="KW-1133">Transmembrane helix</keyword>
<dbReference type="PANTHER" id="PTHR44019:SF8">
    <property type="entry name" value="POC1 CENTRIOLAR PROTEIN HOMOLOG"/>
    <property type="match status" value="1"/>
</dbReference>
<feature type="binding site" evidence="6">
    <location>
        <position position="124"/>
    </location>
    <ligand>
        <name>ATP</name>
        <dbReference type="ChEBI" id="CHEBI:30616"/>
    </ligand>
</feature>
<keyword evidence="2" id="KW-0677">Repeat</keyword>
<dbReference type="SUPFAM" id="SSF56112">
    <property type="entry name" value="Protein kinase-like (PK-like)"/>
    <property type="match status" value="1"/>
</dbReference>
<gene>
    <name evidence="10" type="ORF">PZE19_32050</name>
</gene>
<feature type="repeat" description="WD" evidence="5">
    <location>
        <begin position="658"/>
        <end position="699"/>
    </location>
</feature>
<feature type="repeat" description="WD" evidence="5">
    <location>
        <begin position="961"/>
        <end position="1002"/>
    </location>
</feature>
<keyword evidence="1 5" id="KW-0853">WD repeat</keyword>
<evidence type="ECO:0000256" key="6">
    <source>
        <dbReference type="PROSITE-ProRule" id="PRU10141"/>
    </source>
</evidence>
<dbReference type="PROSITE" id="PS00107">
    <property type="entry name" value="PROTEIN_KINASE_ATP"/>
    <property type="match status" value="1"/>
</dbReference>
<keyword evidence="8" id="KW-0812">Transmembrane</keyword>
<dbReference type="InterPro" id="IPR050505">
    <property type="entry name" value="WDR55/POC1"/>
</dbReference>
<keyword evidence="11" id="KW-1185">Reference proteome</keyword>
<evidence type="ECO:0000256" key="1">
    <source>
        <dbReference type="ARBA" id="ARBA00022574"/>
    </source>
</evidence>
<evidence type="ECO:0000256" key="3">
    <source>
        <dbReference type="ARBA" id="ARBA00022741"/>
    </source>
</evidence>
<protein>
    <submittedName>
        <fullName evidence="10">Protein kinase</fullName>
    </submittedName>
</protein>
<sequence length="1101" mass="115395">MTGPDRERAVERVIAEYLAAEDVGATPDRAAILAAHPDLAPELRSFFGGHDRFGRLAAPLRGDPAPTVDLAAAVSAPGDAGGLPPGEQVRYFGDYEILEELGRGGMGVVYRARQVSLNRPVALKMIRSGILADADDLRRFQNEVEAVALLDHPGVVPVYEVGELEGQRYFSMKLIEGGGVASGAFMDDPRAAARLVVEAAEAVAHAHVRGVLHRDLKPANLLLDADGHAHVTDFGLAKRTTEDAELTQSGAILGTPAYMSPEQAAGRRGAVTTATDVYGLGGVLYTLLTGRAPFVGESVVETLDAVRTSSPARPRLLNAKIPRDLETICLKCLEKEPDRRYATAQALAEDLRAWLGSRPIAARPTGPLERAALFARRKPAAAAACGLAAAVVFLIGAGGSIAWLWRAAESGRVEAETARAGAEKARVDVEAAHVRLASVEYGRAVQAAYEEWRDDDVVGALAILEGTRPELRGWEWRYVDSLCRPELATFQGPGGRFEPYFDESGTRIATLDGAGTIRFWDARSGAELPGREGRTFVGLDALGRDGARVLAAGDGGRTVVVKDAASGVAIATLAGHAGRIFSSRFDRDGGRVVTASEDGTAKVWDAASGAVLLTLVAPKFSLFPHAEFSPDGTKVATADLHGPARLWDARTGEGLRTLAGHEGGVERAAFSPDGTRVVTAGHDKTARVWDAASGAELLTLRGHARRVFSALFSPDGSKVVTASEDRTARVWDAASGAATLTLKGHGSAVWAARFSPDGSRVITAALGTLESTRVKPEPARIWDAKTGPGPFTLEGGRGSARASFSPDGAKVAAIRWAADPSESRVLDARTGRPSLRLGSGGGISIEFSRDGKRIVTADYDGTARIWDARGGGNLISLKGHGGFLTAASFSPDGSRVVTAGVDGTARLWDARDGREIRVLKARGGRVDCAAFSRDGSRVVTAGFDQAATVWDATTGVEVLRLVGHAKAVASAAYSPDGARIATGGFDDVAKVWDAAAGAEILTLKGHTGTLWSVAFSPDGSRIVTAGGDGTVRLWDAGSGTEVLALKGHADGVRSASFSPDGTRIVSGSDDGTTRVWDARPYAVVRAERADASPIPDPARSP</sequence>
<dbReference type="InterPro" id="IPR019775">
    <property type="entry name" value="WD40_repeat_CS"/>
</dbReference>
<dbReference type="InterPro" id="IPR015943">
    <property type="entry name" value="WD40/YVTN_repeat-like_dom_sf"/>
</dbReference>
<dbReference type="Gene3D" id="3.30.200.20">
    <property type="entry name" value="Phosphorylase Kinase, domain 1"/>
    <property type="match status" value="1"/>
</dbReference>
<dbReference type="Gene3D" id="2.130.10.10">
    <property type="entry name" value="YVTN repeat-like/Quinoprotein amine dehydrogenase"/>
    <property type="match status" value="6"/>
</dbReference>
<dbReference type="InterPro" id="IPR036322">
    <property type="entry name" value="WD40_repeat_dom_sf"/>
</dbReference>
<dbReference type="InterPro" id="IPR001680">
    <property type="entry name" value="WD40_rpt"/>
</dbReference>
<feature type="repeat" description="WD" evidence="5">
    <location>
        <begin position="919"/>
        <end position="960"/>
    </location>
</feature>
<keyword evidence="4 6" id="KW-0067">ATP-binding</keyword>
<feature type="repeat" description="WD" evidence="5">
    <location>
        <begin position="877"/>
        <end position="918"/>
    </location>
</feature>
<dbReference type="PROSITE" id="PS50082">
    <property type="entry name" value="WD_REPEATS_2"/>
    <property type="match status" value="10"/>
</dbReference>
<dbReference type="PROSITE" id="PS00108">
    <property type="entry name" value="PROTEIN_KINASE_ST"/>
    <property type="match status" value="1"/>
</dbReference>
<evidence type="ECO:0000256" key="4">
    <source>
        <dbReference type="ARBA" id="ARBA00022840"/>
    </source>
</evidence>
<dbReference type="RefSeq" id="WP_277864742.1">
    <property type="nucleotide sequence ID" value="NZ_JARRAG010000006.1"/>
</dbReference>
<dbReference type="Pfam" id="PF00069">
    <property type="entry name" value="Pkinase"/>
    <property type="match status" value="1"/>
</dbReference>
<dbReference type="CDD" id="cd00200">
    <property type="entry name" value="WD40"/>
    <property type="match status" value="2"/>
</dbReference>
<dbReference type="InterPro" id="IPR017441">
    <property type="entry name" value="Protein_kinase_ATP_BS"/>
</dbReference>
<dbReference type="InterPro" id="IPR020472">
    <property type="entry name" value="WD40_PAC1"/>
</dbReference>
<feature type="repeat" description="WD" evidence="5">
    <location>
        <begin position="700"/>
        <end position="741"/>
    </location>
</feature>
<keyword evidence="8" id="KW-0472">Membrane</keyword>